<dbReference type="RefSeq" id="WP_072659096.1">
    <property type="nucleotide sequence ID" value="NZ_BDFD01000004.1"/>
</dbReference>
<comment type="caution">
    <text evidence="8">Lacks conserved residue(s) required for the propagation of feature annotation.</text>
</comment>
<dbReference type="STRING" id="1921010.MMIC_P0723"/>
<organism evidence="10 11">
    <name type="scientific">Mariprofundus micogutta</name>
    <dbReference type="NCBI Taxonomy" id="1921010"/>
    <lineage>
        <taxon>Bacteria</taxon>
        <taxon>Pseudomonadati</taxon>
        <taxon>Pseudomonadota</taxon>
        <taxon>Candidatius Mariprofundia</taxon>
        <taxon>Mariprofundales</taxon>
        <taxon>Mariprofundaceae</taxon>
        <taxon>Mariprofundus</taxon>
    </lineage>
</organism>
<accession>A0A1L8CLH6</accession>
<protein>
    <recommendedName>
        <fullName evidence="8">3-phosphoshikimate 1-carboxyvinyltransferase</fullName>
        <ecNumber evidence="8">2.5.1.19</ecNumber>
    </recommendedName>
    <alternativeName>
        <fullName evidence="8">5-enolpyruvylshikimate-3-phosphate synthase</fullName>
        <shortName evidence="8">EPSP synthase</shortName>
        <shortName evidence="8">EPSPS</shortName>
    </alternativeName>
</protein>
<feature type="binding site" evidence="8">
    <location>
        <position position="325"/>
    </location>
    <ligand>
        <name>3-phosphoshikimate</name>
        <dbReference type="ChEBI" id="CHEBI:145989"/>
    </ligand>
</feature>
<keyword evidence="4 8" id="KW-0028">Amino-acid biosynthesis</keyword>
<dbReference type="PANTHER" id="PTHR21090">
    <property type="entry name" value="AROM/DEHYDROQUINATE SYNTHASE"/>
    <property type="match status" value="1"/>
</dbReference>
<comment type="caution">
    <text evidence="10">The sequence shown here is derived from an EMBL/GenBank/DDBJ whole genome shotgun (WGS) entry which is preliminary data.</text>
</comment>
<dbReference type="GO" id="GO:0009423">
    <property type="term" value="P:chorismate biosynthetic process"/>
    <property type="evidence" value="ECO:0007669"/>
    <property type="project" value="UniProtKB-UniRule"/>
</dbReference>
<evidence type="ECO:0000256" key="4">
    <source>
        <dbReference type="ARBA" id="ARBA00022605"/>
    </source>
</evidence>
<feature type="binding site" evidence="8">
    <location>
        <position position="31"/>
    </location>
    <ligand>
        <name>3-phosphoshikimate</name>
        <dbReference type="ChEBI" id="CHEBI:145989"/>
    </ligand>
</feature>
<feature type="binding site" evidence="8">
    <location>
        <position position="352"/>
    </location>
    <ligand>
        <name>3-phosphoshikimate</name>
        <dbReference type="ChEBI" id="CHEBI:145989"/>
    </ligand>
</feature>
<comment type="subcellular location">
    <subcellularLocation>
        <location evidence="8">Cytoplasm</location>
    </subcellularLocation>
</comment>
<dbReference type="Pfam" id="PF00275">
    <property type="entry name" value="EPSP_synthase"/>
    <property type="match status" value="1"/>
</dbReference>
<evidence type="ECO:0000256" key="1">
    <source>
        <dbReference type="ARBA" id="ARBA00004811"/>
    </source>
</evidence>
<keyword evidence="5 8" id="KW-0808">Transferase</keyword>
<dbReference type="PROSITE" id="PS00885">
    <property type="entry name" value="EPSP_SYNTHASE_2"/>
    <property type="match status" value="1"/>
</dbReference>
<dbReference type="HAMAP" id="MF_00210">
    <property type="entry name" value="EPSP_synth"/>
    <property type="match status" value="1"/>
</dbReference>
<feature type="binding site" evidence="8">
    <location>
        <position position="176"/>
    </location>
    <ligand>
        <name>3-phosphoshikimate</name>
        <dbReference type="ChEBI" id="CHEBI:145989"/>
    </ligand>
</feature>
<dbReference type="PANTHER" id="PTHR21090:SF5">
    <property type="entry name" value="PENTAFUNCTIONAL AROM POLYPEPTIDE"/>
    <property type="match status" value="1"/>
</dbReference>
<feature type="binding site" evidence="8">
    <location>
        <position position="101"/>
    </location>
    <ligand>
        <name>phosphoenolpyruvate</name>
        <dbReference type="ChEBI" id="CHEBI:58702"/>
    </ligand>
</feature>
<dbReference type="InterPro" id="IPR036968">
    <property type="entry name" value="Enolpyruvate_Tfrase_sf"/>
</dbReference>
<evidence type="ECO:0000256" key="5">
    <source>
        <dbReference type="ARBA" id="ARBA00022679"/>
    </source>
</evidence>
<evidence type="ECO:0000256" key="8">
    <source>
        <dbReference type="HAMAP-Rule" id="MF_00210"/>
    </source>
</evidence>
<dbReference type="AlphaFoldDB" id="A0A1L8CLH6"/>
<feature type="domain" description="Enolpyruvate transferase" evidence="9">
    <location>
        <begin position="14"/>
        <end position="431"/>
    </location>
</feature>
<gene>
    <name evidence="8" type="primary">aroA</name>
    <name evidence="10" type="ORF">MMIC_P0723</name>
</gene>
<proteinExistence type="inferred from homology"/>
<dbReference type="FunFam" id="3.65.10.10:FF:000005">
    <property type="entry name" value="3-phosphoshikimate 1-carboxyvinyltransferase"/>
    <property type="match status" value="1"/>
</dbReference>
<sequence length="447" mass="46868">MEIGGTLIAGPAKGPLKGDIVVPGDKSMSHRAVMLASLADGVTEIHGFLPGEDNISTAQVFVDMGVRIEWLNDEKTSLRVFGVGLHGLKQPDIVLNAGNAGTCVRLMTGVLAGQSFSSTMTGDASLRKRPMKRVVDPVRKMGAIVEGNEAGNLLPITITGGKLTAIHHVSEVASAQVKSCVLLAGLYADGITKVNEPKPTRDHTERMLPLFGQPVEVASDGTISLHPTDRLTAPADNVVIPADPSSACFFAVAASLVKDSDVTLKSIGINDRRDGWRRVMSDMGAALLLENEASVGEEPVADVRVRSGGLHGMVVNPDDVPDAIDEFPVLFAAAALADGEFVLADAEELRVKESDRISAMADALSAAGADITEMPDGAVIHGLASLKGDVDVDALGDHRIAMAMAVAAQRAEGEIRIHNAAAIATSFPNFVTLAQSIGMNVRWADEQ</sequence>
<dbReference type="PIRSF" id="PIRSF000505">
    <property type="entry name" value="EPSPS"/>
    <property type="match status" value="1"/>
</dbReference>
<dbReference type="Gene3D" id="3.65.10.10">
    <property type="entry name" value="Enolpyruvate transferase domain"/>
    <property type="match status" value="2"/>
</dbReference>
<dbReference type="InterPro" id="IPR006264">
    <property type="entry name" value="EPSP_synthase"/>
</dbReference>
<dbReference type="InterPro" id="IPR013792">
    <property type="entry name" value="RNA3'P_cycl/enolpyr_Trfase_a/b"/>
</dbReference>
<evidence type="ECO:0000256" key="6">
    <source>
        <dbReference type="ARBA" id="ARBA00023141"/>
    </source>
</evidence>
<dbReference type="UniPathway" id="UPA00053">
    <property type="reaction ID" value="UER00089"/>
</dbReference>
<feature type="binding site" evidence="8">
    <location>
        <position position="26"/>
    </location>
    <ligand>
        <name>phosphoenolpyruvate</name>
        <dbReference type="ChEBI" id="CHEBI:58702"/>
    </ligand>
</feature>
<evidence type="ECO:0000259" key="9">
    <source>
        <dbReference type="Pfam" id="PF00275"/>
    </source>
</evidence>
<evidence type="ECO:0000313" key="11">
    <source>
        <dbReference type="Proteomes" id="UP000231632"/>
    </source>
</evidence>
<comment type="similarity">
    <text evidence="2 8">Belongs to the EPSP synthase family.</text>
</comment>
<keyword evidence="3 8" id="KW-0963">Cytoplasm</keyword>
<evidence type="ECO:0000256" key="3">
    <source>
        <dbReference type="ARBA" id="ARBA00022490"/>
    </source>
</evidence>
<feature type="binding site" evidence="8">
    <location>
        <position position="399"/>
    </location>
    <ligand>
        <name>phosphoenolpyruvate</name>
        <dbReference type="ChEBI" id="CHEBI:58702"/>
    </ligand>
</feature>
<dbReference type="EMBL" id="BDFD01000004">
    <property type="protein sequence ID" value="GAV19766.1"/>
    <property type="molecule type" value="Genomic_DNA"/>
</dbReference>
<feature type="binding site" evidence="8">
    <location>
        <position position="356"/>
    </location>
    <ligand>
        <name>phosphoenolpyruvate</name>
        <dbReference type="ChEBI" id="CHEBI:58702"/>
    </ligand>
</feature>
<dbReference type="EC" id="2.5.1.19" evidence="8"/>
<comment type="catalytic activity">
    <reaction evidence="7">
        <text>3-phosphoshikimate + phosphoenolpyruvate = 5-O-(1-carboxyvinyl)-3-phosphoshikimate + phosphate</text>
        <dbReference type="Rhea" id="RHEA:21256"/>
        <dbReference type="ChEBI" id="CHEBI:43474"/>
        <dbReference type="ChEBI" id="CHEBI:57701"/>
        <dbReference type="ChEBI" id="CHEBI:58702"/>
        <dbReference type="ChEBI" id="CHEBI:145989"/>
        <dbReference type="EC" id="2.5.1.19"/>
    </reaction>
    <physiologicalReaction direction="left-to-right" evidence="7">
        <dbReference type="Rhea" id="RHEA:21257"/>
    </physiologicalReaction>
</comment>
<dbReference type="NCBIfam" id="TIGR01356">
    <property type="entry name" value="aroA"/>
    <property type="match status" value="1"/>
</dbReference>
<feature type="active site" description="Proton acceptor" evidence="8">
    <location>
        <position position="325"/>
    </location>
</feature>
<comment type="function">
    <text evidence="8">Catalyzes the transfer of the enolpyruvyl moiety of phosphoenolpyruvate (PEP) to the 5-hydroxyl of shikimate-3-phosphate (S3P) to produce enolpyruvyl shikimate-3-phosphate and inorganic phosphate.</text>
</comment>
<keyword evidence="11" id="KW-1185">Reference proteome</keyword>
<name>A0A1L8CLH6_9PROT</name>
<feature type="binding site" evidence="8">
    <location>
        <position position="26"/>
    </location>
    <ligand>
        <name>3-phosphoshikimate</name>
        <dbReference type="ChEBI" id="CHEBI:145989"/>
    </ligand>
</feature>
<dbReference type="InterPro" id="IPR001986">
    <property type="entry name" value="Enolpyruvate_Tfrase_dom"/>
</dbReference>
<evidence type="ECO:0000256" key="2">
    <source>
        <dbReference type="ARBA" id="ARBA00009948"/>
    </source>
</evidence>
<feature type="binding site" evidence="8">
    <location>
        <position position="129"/>
    </location>
    <ligand>
        <name>phosphoenolpyruvate</name>
        <dbReference type="ChEBI" id="CHEBI:58702"/>
    </ligand>
</feature>
<dbReference type="SUPFAM" id="SSF55205">
    <property type="entry name" value="EPT/RTPC-like"/>
    <property type="match status" value="1"/>
</dbReference>
<feature type="binding site" evidence="8">
    <location>
        <position position="27"/>
    </location>
    <ligand>
        <name>3-phosphoshikimate</name>
        <dbReference type="ChEBI" id="CHEBI:145989"/>
    </ligand>
</feature>
<dbReference type="GO" id="GO:0003866">
    <property type="term" value="F:3-phosphoshikimate 1-carboxyvinyltransferase activity"/>
    <property type="evidence" value="ECO:0007669"/>
    <property type="project" value="UniProtKB-UniRule"/>
</dbReference>
<comment type="subunit">
    <text evidence="8">Monomer.</text>
</comment>
<keyword evidence="6 8" id="KW-0057">Aromatic amino acid biosynthesis</keyword>
<dbReference type="InterPro" id="IPR023193">
    <property type="entry name" value="EPSP_synthase_CS"/>
</dbReference>
<reference evidence="10 11" key="1">
    <citation type="journal article" date="2017" name="Arch. Microbiol.">
        <title>Mariprofundus micogutta sp. nov., a novel iron-oxidizing zetaproteobacterium isolated from a deep-sea hydrothermal field at the Bayonnaise knoll of the Izu-Ogasawara arc, and a description of Mariprofundales ord. nov. and Zetaproteobacteria classis nov.</title>
        <authorList>
            <person name="Makita H."/>
            <person name="Tanaka E."/>
            <person name="Mitsunobu S."/>
            <person name="Miyazaki M."/>
            <person name="Nunoura T."/>
            <person name="Uematsu K."/>
            <person name="Takaki Y."/>
            <person name="Nishi S."/>
            <person name="Shimamura S."/>
            <person name="Takai K."/>
        </authorList>
    </citation>
    <scope>NUCLEOTIDE SEQUENCE [LARGE SCALE GENOMIC DNA]</scope>
    <source>
        <strain evidence="10 11">ET2</strain>
    </source>
</reference>
<evidence type="ECO:0000313" key="10">
    <source>
        <dbReference type="EMBL" id="GAV19766.1"/>
    </source>
</evidence>
<dbReference type="OrthoDB" id="9809920at2"/>
<dbReference type="GO" id="GO:0005737">
    <property type="term" value="C:cytoplasm"/>
    <property type="evidence" value="ECO:0007669"/>
    <property type="project" value="UniProtKB-SubCell"/>
</dbReference>
<evidence type="ECO:0000256" key="7">
    <source>
        <dbReference type="ARBA" id="ARBA00044633"/>
    </source>
</evidence>
<feature type="binding site" evidence="8">
    <location>
        <position position="176"/>
    </location>
    <ligand>
        <name>phosphoenolpyruvate</name>
        <dbReference type="ChEBI" id="CHEBI:58702"/>
    </ligand>
</feature>
<dbReference type="Proteomes" id="UP000231632">
    <property type="component" value="Unassembled WGS sequence"/>
</dbReference>
<dbReference type="GO" id="GO:0008652">
    <property type="term" value="P:amino acid biosynthetic process"/>
    <property type="evidence" value="ECO:0007669"/>
    <property type="project" value="UniProtKB-KW"/>
</dbReference>
<dbReference type="CDD" id="cd01556">
    <property type="entry name" value="EPSP_synthase"/>
    <property type="match status" value="1"/>
</dbReference>
<comment type="pathway">
    <text evidence="1 8">Metabolic intermediate biosynthesis; chorismate biosynthesis; chorismate from D-erythrose 4-phosphate and phosphoenolpyruvate: step 6/7.</text>
</comment>
<feature type="binding site" evidence="8">
    <location>
        <position position="174"/>
    </location>
    <ligand>
        <name>3-phosphoshikimate</name>
        <dbReference type="ChEBI" id="CHEBI:145989"/>
    </ligand>
</feature>
<dbReference type="GO" id="GO:0009073">
    <property type="term" value="P:aromatic amino acid family biosynthetic process"/>
    <property type="evidence" value="ECO:0007669"/>
    <property type="project" value="UniProtKB-KW"/>
</dbReference>